<protein>
    <submittedName>
        <fullName evidence="2">Uncharacterized protein</fullName>
    </submittedName>
</protein>
<dbReference type="GO" id="GO:0016788">
    <property type="term" value="F:hydrolase activity, acting on ester bonds"/>
    <property type="evidence" value="ECO:0007669"/>
    <property type="project" value="UniProtKB-ARBA"/>
</dbReference>
<sequence length="289" mass="31535">MSFAAFRRRFVLLAGLIVAGGFATSAWAEDAPAGLRVFYTGHSFHMFVPPRVDQLAKAAGIAGHRTVGTQGIGGSRVIQHWDLEDGKNKAKPALEAGELDVFTMAAHLAIPDPGIDHFVELGLAHNPKLRLLVQASWMPFDITSPTQRIRDNAERDQTDLAALQTATEAWRKNLEAQADALNAKFGRRAVEIVPVGDAVNELRRQIRDGQFPGVSKPSELFRDPIGHGLGHIQSLAACCNYAAMYRRSPEGLKLDEPGVTPEQQAILQRIAWTTVSRYEEGRAKVAAGQ</sequence>
<dbReference type="EMBL" id="DSOK01000408">
    <property type="protein sequence ID" value="HEN16747.1"/>
    <property type="molecule type" value="Genomic_DNA"/>
</dbReference>
<reference evidence="2" key="1">
    <citation type="journal article" date="2020" name="mSystems">
        <title>Genome- and Community-Level Interaction Insights into Carbon Utilization and Element Cycling Functions of Hydrothermarchaeota in Hydrothermal Sediment.</title>
        <authorList>
            <person name="Zhou Z."/>
            <person name="Liu Y."/>
            <person name="Xu W."/>
            <person name="Pan J."/>
            <person name="Luo Z.H."/>
            <person name="Li M."/>
        </authorList>
    </citation>
    <scope>NUCLEOTIDE SEQUENCE [LARGE SCALE GENOMIC DNA]</scope>
    <source>
        <strain evidence="2">SpSt-339</strain>
    </source>
</reference>
<name>A0A7C2K2S2_9PLAN</name>
<proteinExistence type="predicted"/>
<feature type="signal peptide" evidence="1">
    <location>
        <begin position="1"/>
        <end position="28"/>
    </location>
</feature>
<keyword evidence="1" id="KW-0732">Signal</keyword>
<dbReference type="Gene3D" id="3.40.50.1110">
    <property type="entry name" value="SGNH hydrolase"/>
    <property type="match status" value="1"/>
</dbReference>
<evidence type="ECO:0000313" key="2">
    <source>
        <dbReference type="EMBL" id="HEN16747.1"/>
    </source>
</evidence>
<gene>
    <name evidence="2" type="ORF">ENQ76_14900</name>
</gene>
<accession>A0A7C2K2S2</accession>
<evidence type="ECO:0000256" key="1">
    <source>
        <dbReference type="SAM" id="SignalP"/>
    </source>
</evidence>
<dbReference type="PROSITE" id="PS51318">
    <property type="entry name" value="TAT"/>
    <property type="match status" value="1"/>
</dbReference>
<comment type="caution">
    <text evidence="2">The sequence shown here is derived from an EMBL/GenBank/DDBJ whole genome shotgun (WGS) entry which is preliminary data.</text>
</comment>
<feature type="chain" id="PRO_5027921565" evidence="1">
    <location>
        <begin position="29"/>
        <end position="289"/>
    </location>
</feature>
<dbReference type="AlphaFoldDB" id="A0A7C2K2S2"/>
<organism evidence="2">
    <name type="scientific">Schlesneria paludicola</name>
    <dbReference type="NCBI Taxonomy" id="360056"/>
    <lineage>
        <taxon>Bacteria</taxon>
        <taxon>Pseudomonadati</taxon>
        <taxon>Planctomycetota</taxon>
        <taxon>Planctomycetia</taxon>
        <taxon>Planctomycetales</taxon>
        <taxon>Planctomycetaceae</taxon>
        <taxon>Schlesneria</taxon>
    </lineage>
</organism>
<dbReference type="InterPro" id="IPR006311">
    <property type="entry name" value="TAT_signal"/>
</dbReference>
<dbReference type="InterPro" id="IPR036514">
    <property type="entry name" value="SGNH_hydro_sf"/>
</dbReference>